<protein>
    <submittedName>
        <fullName evidence="3">Zn(2)-C6 fungal-type domain-containing protein</fullName>
    </submittedName>
</protein>
<dbReference type="PROSITE" id="PS00463">
    <property type="entry name" value="ZN2_CY6_FUNGAL_1"/>
    <property type="match status" value="1"/>
</dbReference>
<gene>
    <name evidence="3" type="ORF">MIND_00285000</name>
</gene>
<dbReference type="Proteomes" id="UP000636479">
    <property type="component" value="Unassembled WGS sequence"/>
</dbReference>
<feature type="domain" description="Zn(2)-C6 fungal-type" evidence="2">
    <location>
        <begin position="10"/>
        <end position="44"/>
    </location>
</feature>
<dbReference type="AlphaFoldDB" id="A0A8H6T6J1"/>
<dbReference type="Pfam" id="PF00172">
    <property type="entry name" value="Zn_clus"/>
    <property type="match status" value="1"/>
</dbReference>
<evidence type="ECO:0000313" key="4">
    <source>
        <dbReference type="Proteomes" id="UP000636479"/>
    </source>
</evidence>
<dbReference type="GeneID" id="59342232"/>
<dbReference type="InterPro" id="IPR001138">
    <property type="entry name" value="Zn2Cys6_DnaBD"/>
</dbReference>
<feature type="compositionally biased region" description="Polar residues" evidence="1">
    <location>
        <begin position="61"/>
        <end position="74"/>
    </location>
</feature>
<feature type="region of interest" description="Disordered" evidence="1">
    <location>
        <begin position="154"/>
        <end position="178"/>
    </location>
</feature>
<comment type="caution">
    <text evidence="3">The sequence shown here is derived from an EMBL/GenBank/DDBJ whole genome shotgun (WGS) entry which is preliminary data.</text>
</comment>
<proteinExistence type="predicted"/>
<dbReference type="GO" id="GO:0000981">
    <property type="term" value="F:DNA-binding transcription factor activity, RNA polymerase II-specific"/>
    <property type="evidence" value="ECO:0007669"/>
    <property type="project" value="InterPro"/>
</dbReference>
<dbReference type="PROSITE" id="PS50048">
    <property type="entry name" value="ZN2_CY6_FUNGAL_2"/>
    <property type="match status" value="1"/>
</dbReference>
<dbReference type="Gene3D" id="4.10.240.10">
    <property type="entry name" value="Zn(2)-C6 fungal-type DNA-binding domain"/>
    <property type="match status" value="1"/>
</dbReference>
<evidence type="ECO:0000259" key="2">
    <source>
        <dbReference type="PROSITE" id="PS50048"/>
    </source>
</evidence>
<dbReference type="CDD" id="cd00067">
    <property type="entry name" value="GAL4"/>
    <property type="match status" value="1"/>
</dbReference>
<dbReference type="InterPro" id="IPR036864">
    <property type="entry name" value="Zn2-C6_fun-type_DNA-bd_sf"/>
</dbReference>
<dbReference type="SMART" id="SM00066">
    <property type="entry name" value="GAL4"/>
    <property type="match status" value="1"/>
</dbReference>
<organism evidence="3 4">
    <name type="scientific">Mycena indigotica</name>
    <dbReference type="NCBI Taxonomy" id="2126181"/>
    <lineage>
        <taxon>Eukaryota</taxon>
        <taxon>Fungi</taxon>
        <taxon>Dikarya</taxon>
        <taxon>Basidiomycota</taxon>
        <taxon>Agaricomycotina</taxon>
        <taxon>Agaricomycetes</taxon>
        <taxon>Agaricomycetidae</taxon>
        <taxon>Agaricales</taxon>
        <taxon>Marasmiineae</taxon>
        <taxon>Mycenaceae</taxon>
        <taxon>Mycena</taxon>
    </lineage>
</organism>
<reference evidence="3" key="1">
    <citation type="submission" date="2020-05" db="EMBL/GenBank/DDBJ databases">
        <title>Mycena genomes resolve the evolution of fungal bioluminescence.</title>
        <authorList>
            <person name="Tsai I.J."/>
        </authorList>
    </citation>
    <scope>NUCLEOTIDE SEQUENCE</scope>
    <source>
        <strain evidence="3">171206Taipei</strain>
    </source>
</reference>
<dbReference type="EMBL" id="JACAZF010000002">
    <property type="protein sequence ID" value="KAF7312703.1"/>
    <property type="molecule type" value="Genomic_DNA"/>
</dbReference>
<dbReference type="GO" id="GO:0008270">
    <property type="term" value="F:zinc ion binding"/>
    <property type="evidence" value="ECO:0007669"/>
    <property type="project" value="InterPro"/>
</dbReference>
<evidence type="ECO:0000313" key="3">
    <source>
        <dbReference type="EMBL" id="KAF7312703.1"/>
    </source>
</evidence>
<dbReference type="OrthoDB" id="3053369at2759"/>
<keyword evidence="4" id="KW-1185">Reference proteome</keyword>
<dbReference type="RefSeq" id="XP_037224811.1">
    <property type="nucleotide sequence ID" value="XM_037359716.1"/>
</dbReference>
<accession>A0A8H6T6J1</accession>
<dbReference type="SUPFAM" id="SSF57701">
    <property type="entry name" value="Zn2/Cys6 DNA-binding domain"/>
    <property type="match status" value="1"/>
</dbReference>
<feature type="region of interest" description="Disordered" evidence="1">
    <location>
        <begin position="53"/>
        <end position="140"/>
    </location>
</feature>
<evidence type="ECO:0000256" key="1">
    <source>
        <dbReference type="SAM" id="MobiDB-lite"/>
    </source>
</evidence>
<feature type="compositionally biased region" description="Low complexity" evidence="1">
    <location>
        <begin position="169"/>
        <end position="178"/>
    </location>
</feature>
<name>A0A8H6T6J1_9AGAR</name>
<sequence length="178" mass="19143">MSTTPATRLVCLTCRQNKIKCVPSSQEQSAPCARCLKKGLYCQYMAIPDPTSSSSAPATPYNYQPTHSPATPVSPQLPASAPTSPYVPTTGVDRSRFRPILPVPVQAPSLPQTGPPPEASHPRYAAGQYPDLSLTGSDGPPDYYLRAYSNAHLNSSEREDEGPYGGGYYPTSGGQYRY</sequence>